<evidence type="ECO:0000256" key="7">
    <source>
        <dbReference type="ARBA" id="ARBA00022679"/>
    </source>
</evidence>
<dbReference type="GO" id="GO:0030488">
    <property type="term" value="P:tRNA methylation"/>
    <property type="evidence" value="ECO:0007669"/>
    <property type="project" value="UniProtKB-UniRule"/>
</dbReference>
<keyword evidence="6 11" id="KW-0489">Methyltransferase</keyword>
<comment type="function">
    <text evidence="11">Adenosyl-L-methionine (AdoMet)-dependent tRNA (uracil-O(2)-)-methyltransferase.</text>
</comment>
<keyword evidence="5 11" id="KW-0963">Cytoplasm</keyword>
<evidence type="ECO:0000256" key="9">
    <source>
        <dbReference type="ARBA" id="ARBA00022694"/>
    </source>
</evidence>
<sequence>MAFAPTEFASDAPSLIEDLSGSRWEPLLQNPCTFGPDTFSKVMMNFIRNPNLNSSWLFRADILLEQDPGQERPPEPTPLEPVLVHFRGFQMDKILIRKLIPRNTLRDKPLDQTCLLYHASGLDENTYATLKKKYARHLLETWAEVTDPTKHIFEDLSIAAFLIELWRQIRITR</sequence>
<protein>
    <recommendedName>
        <fullName evidence="4 11">tRNA (uracil-O(2)-)-methyltransferase</fullName>
        <ecNumber evidence="3 11">2.1.1.211</ecNumber>
    </recommendedName>
</protein>
<dbReference type="EMBL" id="JAKJXP020000064">
    <property type="protein sequence ID" value="KAK7750450.1"/>
    <property type="molecule type" value="Genomic_DNA"/>
</dbReference>
<dbReference type="GO" id="GO:0005737">
    <property type="term" value="C:cytoplasm"/>
    <property type="evidence" value="ECO:0007669"/>
    <property type="project" value="UniProtKB-SubCell"/>
</dbReference>
<dbReference type="Pfam" id="PF07757">
    <property type="entry name" value="AdoMet_MTase"/>
    <property type="match status" value="1"/>
</dbReference>
<accession>A0AAN9ULK9</accession>
<dbReference type="GO" id="GO:0141101">
    <property type="term" value="F:tRNA(Ser) (uridine(44)-2'-O-)-methyltransferase activity"/>
    <property type="evidence" value="ECO:0007669"/>
    <property type="project" value="UniProtKB-EC"/>
</dbReference>
<dbReference type="PANTHER" id="PTHR21210:SF0">
    <property type="entry name" value="TRNA (URACIL-O(2)-)-METHYLTRANSFERASE-RELATED"/>
    <property type="match status" value="1"/>
</dbReference>
<evidence type="ECO:0000256" key="4">
    <source>
        <dbReference type="ARBA" id="ARBA00017788"/>
    </source>
</evidence>
<name>A0AAN9ULK9_9PEZI</name>
<gene>
    <name evidence="12" type="primary">TRM44</name>
    <name evidence="12" type="ORF">SLS62_007639</name>
</gene>
<dbReference type="InterPro" id="IPR011671">
    <property type="entry name" value="tRNA_uracil_MeTrfase"/>
</dbReference>
<evidence type="ECO:0000256" key="5">
    <source>
        <dbReference type="ARBA" id="ARBA00022490"/>
    </source>
</evidence>
<evidence type="ECO:0000256" key="2">
    <source>
        <dbReference type="ARBA" id="ARBA00009056"/>
    </source>
</evidence>
<evidence type="ECO:0000256" key="1">
    <source>
        <dbReference type="ARBA" id="ARBA00004496"/>
    </source>
</evidence>
<dbReference type="EC" id="2.1.1.211" evidence="3 11"/>
<keyword evidence="9 11" id="KW-0819">tRNA processing</keyword>
<organism evidence="12 13">
    <name type="scientific">Diatrype stigma</name>
    <dbReference type="NCBI Taxonomy" id="117547"/>
    <lineage>
        <taxon>Eukaryota</taxon>
        <taxon>Fungi</taxon>
        <taxon>Dikarya</taxon>
        <taxon>Ascomycota</taxon>
        <taxon>Pezizomycotina</taxon>
        <taxon>Sordariomycetes</taxon>
        <taxon>Xylariomycetidae</taxon>
        <taxon>Xylariales</taxon>
        <taxon>Diatrypaceae</taxon>
        <taxon>Diatrype</taxon>
    </lineage>
</organism>
<dbReference type="AlphaFoldDB" id="A0AAN9ULK9"/>
<comment type="subcellular location">
    <subcellularLocation>
        <location evidence="1 11">Cytoplasm</location>
    </subcellularLocation>
</comment>
<comment type="catalytic activity">
    <reaction evidence="10 11">
        <text>uridine(44) in tRNA(Ser) + S-adenosyl-L-methionine = 2'-O-methyluridine(44) in tRNA(Ser) + S-adenosyl-L-homocysteine + H(+)</text>
        <dbReference type="Rhea" id="RHEA:43100"/>
        <dbReference type="Rhea" id="RHEA-COMP:10339"/>
        <dbReference type="Rhea" id="RHEA-COMP:10340"/>
        <dbReference type="ChEBI" id="CHEBI:15378"/>
        <dbReference type="ChEBI" id="CHEBI:57856"/>
        <dbReference type="ChEBI" id="CHEBI:59789"/>
        <dbReference type="ChEBI" id="CHEBI:65315"/>
        <dbReference type="ChEBI" id="CHEBI:74478"/>
        <dbReference type="EC" id="2.1.1.211"/>
    </reaction>
</comment>
<comment type="caution">
    <text evidence="12">The sequence shown here is derived from an EMBL/GenBank/DDBJ whole genome shotgun (WGS) entry which is preliminary data.</text>
</comment>
<evidence type="ECO:0000256" key="11">
    <source>
        <dbReference type="RuleBase" id="RU368004"/>
    </source>
</evidence>
<reference evidence="12 13" key="1">
    <citation type="submission" date="2024-02" db="EMBL/GenBank/DDBJ databases">
        <title>De novo assembly and annotation of 12 fungi associated with fruit tree decline syndrome in Ontario, Canada.</title>
        <authorList>
            <person name="Sulman M."/>
            <person name="Ellouze W."/>
            <person name="Ilyukhin E."/>
        </authorList>
    </citation>
    <scope>NUCLEOTIDE SEQUENCE [LARGE SCALE GENOMIC DNA]</scope>
    <source>
        <strain evidence="12 13">M11/M66-122</strain>
    </source>
</reference>
<evidence type="ECO:0000256" key="3">
    <source>
        <dbReference type="ARBA" id="ARBA00012795"/>
    </source>
</evidence>
<dbReference type="Proteomes" id="UP001320420">
    <property type="component" value="Unassembled WGS sequence"/>
</dbReference>
<evidence type="ECO:0000256" key="8">
    <source>
        <dbReference type="ARBA" id="ARBA00022691"/>
    </source>
</evidence>
<evidence type="ECO:0000313" key="13">
    <source>
        <dbReference type="Proteomes" id="UP001320420"/>
    </source>
</evidence>
<evidence type="ECO:0000256" key="10">
    <source>
        <dbReference type="ARBA" id="ARBA00047957"/>
    </source>
</evidence>
<proteinExistence type="inferred from homology"/>
<evidence type="ECO:0000256" key="6">
    <source>
        <dbReference type="ARBA" id="ARBA00022603"/>
    </source>
</evidence>
<evidence type="ECO:0000313" key="12">
    <source>
        <dbReference type="EMBL" id="KAK7750450.1"/>
    </source>
</evidence>
<keyword evidence="13" id="KW-1185">Reference proteome</keyword>
<comment type="similarity">
    <text evidence="2 11">Belongs to the TRM44 family.</text>
</comment>
<keyword evidence="7 11" id="KW-0808">Transferase</keyword>
<dbReference type="PANTHER" id="PTHR21210">
    <property type="entry name" value="TRNA (URACIL-O(2)-)-METHYLTRANSFERASE-RELATED"/>
    <property type="match status" value="1"/>
</dbReference>
<keyword evidence="8 11" id="KW-0949">S-adenosyl-L-methionine</keyword>